<comment type="cofactor">
    <cofactor evidence="2">
        <name>Fe(2+)</name>
        <dbReference type="ChEBI" id="CHEBI:29033"/>
    </cofactor>
    <text evidence="2">Binds 1 Fe(2+) ion.</text>
</comment>
<feature type="binding site" evidence="2">
    <location>
        <position position="134"/>
    </location>
    <ligand>
        <name>Fe cation</name>
        <dbReference type="ChEBI" id="CHEBI:24875"/>
    </ligand>
</feature>
<dbReference type="GO" id="GO:0046872">
    <property type="term" value="F:metal ion binding"/>
    <property type="evidence" value="ECO:0007669"/>
    <property type="project" value="UniProtKB-KW"/>
</dbReference>
<reference evidence="3" key="1">
    <citation type="submission" date="2017-02" db="EMBL/GenBank/DDBJ databases">
        <authorList>
            <person name="Regsiter A."/>
            <person name="William W."/>
        </authorList>
    </citation>
    <scope>NUCLEOTIDE SEQUENCE</scope>
    <source>
        <strain evidence="3">Bib</strain>
    </source>
</reference>
<dbReference type="CDD" id="cd00487">
    <property type="entry name" value="Pep_deformylase"/>
    <property type="match status" value="1"/>
</dbReference>
<dbReference type="PANTHER" id="PTHR10458">
    <property type="entry name" value="PEPTIDE DEFORMYLASE"/>
    <property type="match status" value="1"/>
</dbReference>
<proteinExistence type="inferred from homology"/>
<sequence>MLNIVTYGDPVLTEKAQEISAFDHDLEKIVIDMQDAMKRDHGIGLAAPQVGISKRLFLVGLDDERLRIFVNPRIVAMSKETNEYEEGCLSFPGLYFTVVRPSAIDIEAFDIKGKPFRISADGLLARVIQHEYDHLDGILFIDRVSPAKRRRALAHYSRMLNM</sequence>
<dbReference type="PRINTS" id="PR01576">
    <property type="entry name" value="PDEFORMYLASE"/>
</dbReference>
<dbReference type="Pfam" id="PF01327">
    <property type="entry name" value="Pep_deformylase"/>
    <property type="match status" value="1"/>
</dbReference>
<comment type="function">
    <text evidence="2">Removes the formyl group from the N-terminal Met of newly synthesized proteins. Requires at least a dipeptide for an efficient rate of reaction. N-terminal L-methionine is a prerequisite for activity but the enzyme has broad specificity at other positions.</text>
</comment>
<dbReference type="InterPro" id="IPR036821">
    <property type="entry name" value="Peptide_deformylase_sf"/>
</dbReference>
<protein>
    <recommendedName>
        <fullName evidence="2">Peptide deformylase</fullName>
        <shortName evidence="2">PDF</shortName>
        <ecNumber evidence="2">3.5.1.88</ecNumber>
    </recommendedName>
    <alternativeName>
        <fullName evidence="2">Polypeptide deformylase</fullName>
    </alternativeName>
</protein>
<comment type="similarity">
    <text evidence="1 2">Belongs to the polypeptide deformylase family.</text>
</comment>
<dbReference type="EMBL" id="FWDM01000028">
    <property type="protein sequence ID" value="SLM14550.1"/>
    <property type="molecule type" value="Genomic_DNA"/>
</dbReference>
<keyword evidence="2" id="KW-0479">Metal-binding</keyword>
<dbReference type="Gene3D" id="3.90.45.10">
    <property type="entry name" value="Peptide deformylase"/>
    <property type="match status" value="1"/>
</dbReference>
<dbReference type="HAMAP" id="MF_00163">
    <property type="entry name" value="Pep_deformylase"/>
    <property type="match status" value="1"/>
</dbReference>
<feature type="binding site" evidence="2">
    <location>
        <position position="130"/>
    </location>
    <ligand>
        <name>Fe cation</name>
        <dbReference type="ChEBI" id="CHEBI:24875"/>
    </ligand>
</feature>
<dbReference type="NCBIfam" id="TIGR00079">
    <property type="entry name" value="pept_deformyl"/>
    <property type="match status" value="1"/>
</dbReference>
<comment type="catalytic activity">
    <reaction evidence="2">
        <text>N-terminal N-formyl-L-methionyl-[peptide] + H2O = N-terminal L-methionyl-[peptide] + formate</text>
        <dbReference type="Rhea" id="RHEA:24420"/>
        <dbReference type="Rhea" id="RHEA-COMP:10639"/>
        <dbReference type="Rhea" id="RHEA-COMP:10640"/>
        <dbReference type="ChEBI" id="CHEBI:15377"/>
        <dbReference type="ChEBI" id="CHEBI:15740"/>
        <dbReference type="ChEBI" id="CHEBI:49298"/>
        <dbReference type="ChEBI" id="CHEBI:64731"/>
        <dbReference type="EC" id="3.5.1.88"/>
    </reaction>
</comment>
<evidence type="ECO:0000256" key="1">
    <source>
        <dbReference type="ARBA" id="ARBA00010759"/>
    </source>
</evidence>
<dbReference type="EC" id="3.5.1.88" evidence="2"/>
<feature type="active site" evidence="2">
    <location>
        <position position="131"/>
    </location>
</feature>
<organism evidence="3">
    <name type="scientific">uncultured spirochete</name>
    <dbReference type="NCBI Taxonomy" id="156406"/>
    <lineage>
        <taxon>Bacteria</taxon>
        <taxon>Pseudomonadati</taxon>
        <taxon>Spirochaetota</taxon>
        <taxon>Spirochaetia</taxon>
        <taxon>Spirochaetales</taxon>
        <taxon>environmental samples</taxon>
    </lineage>
</organism>
<gene>
    <name evidence="2 3" type="primary">def</name>
    <name evidence="3" type="ORF">SPIROBIBN47_340046</name>
</gene>
<keyword evidence="2 3" id="KW-0378">Hydrolase</keyword>
<name>A0A3P3XLE3_9SPIR</name>
<dbReference type="SUPFAM" id="SSF56420">
    <property type="entry name" value="Peptide deformylase"/>
    <property type="match status" value="1"/>
</dbReference>
<dbReference type="NCBIfam" id="NF001159">
    <property type="entry name" value="PRK00150.1-3"/>
    <property type="match status" value="1"/>
</dbReference>
<dbReference type="GO" id="GO:0006412">
    <property type="term" value="P:translation"/>
    <property type="evidence" value="ECO:0007669"/>
    <property type="project" value="UniProtKB-UniRule"/>
</dbReference>
<evidence type="ECO:0000313" key="3">
    <source>
        <dbReference type="EMBL" id="SLM14550.1"/>
    </source>
</evidence>
<accession>A0A3P3XLE3</accession>
<keyword evidence="2" id="KW-0648">Protein biosynthesis</keyword>
<dbReference type="PANTHER" id="PTHR10458:SF22">
    <property type="entry name" value="PEPTIDE DEFORMYLASE"/>
    <property type="match status" value="1"/>
</dbReference>
<dbReference type="GO" id="GO:0042586">
    <property type="term" value="F:peptide deformylase activity"/>
    <property type="evidence" value="ECO:0007669"/>
    <property type="project" value="UniProtKB-UniRule"/>
</dbReference>
<dbReference type="AlphaFoldDB" id="A0A3P3XLE3"/>
<feature type="binding site" evidence="2">
    <location>
        <position position="88"/>
    </location>
    <ligand>
        <name>Fe cation</name>
        <dbReference type="ChEBI" id="CHEBI:24875"/>
    </ligand>
</feature>
<dbReference type="InterPro" id="IPR023635">
    <property type="entry name" value="Peptide_deformylase"/>
</dbReference>
<evidence type="ECO:0000256" key="2">
    <source>
        <dbReference type="HAMAP-Rule" id="MF_00163"/>
    </source>
</evidence>
<keyword evidence="2" id="KW-0408">Iron</keyword>
<dbReference type="PIRSF" id="PIRSF004749">
    <property type="entry name" value="Pep_def"/>
    <property type="match status" value="1"/>
</dbReference>